<evidence type="ECO:0000256" key="9">
    <source>
        <dbReference type="SAM" id="MobiDB-lite"/>
    </source>
</evidence>
<feature type="domain" description="Calponin-homology (CH)" evidence="10">
    <location>
        <begin position="4"/>
        <end position="106"/>
    </location>
</feature>
<gene>
    <name evidence="13 14 15" type="primary">LOC111024061</name>
</gene>
<dbReference type="PRINTS" id="PR00380">
    <property type="entry name" value="KINESINHEAVY"/>
</dbReference>
<feature type="domain" description="Kinesin motor" evidence="11">
    <location>
        <begin position="464"/>
        <end position="792"/>
    </location>
</feature>
<feature type="compositionally biased region" description="Polar residues" evidence="9">
    <location>
        <begin position="1107"/>
        <end position="1122"/>
    </location>
</feature>
<evidence type="ECO:0000313" key="13">
    <source>
        <dbReference type="RefSeq" id="XP_022157337.1"/>
    </source>
</evidence>
<feature type="region of interest" description="Disordered" evidence="9">
    <location>
        <begin position="1040"/>
        <end position="1130"/>
    </location>
</feature>
<dbReference type="Gene3D" id="1.10.418.10">
    <property type="entry name" value="Calponin-like domain"/>
    <property type="match status" value="1"/>
</dbReference>
<evidence type="ECO:0000256" key="1">
    <source>
        <dbReference type="ARBA" id="ARBA00010899"/>
    </source>
</evidence>
<feature type="region of interest" description="Disordered" evidence="9">
    <location>
        <begin position="847"/>
        <end position="916"/>
    </location>
</feature>
<dbReference type="InterPro" id="IPR001715">
    <property type="entry name" value="CH_dom"/>
</dbReference>
<dbReference type="AlphaFoldDB" id="A0A6J1DST6"/>
<evidence type="ECO:0000256" key="3">
    <source>
        <dbReference type="ARBA" id="ARBA00022741"/>
    </source>
</evidence>
<dbReference type="PANTHER" id="PTHR47972:SF67">
    <property type="entry name" value="KINESIN MOTOR DOMAIN-CONTAINING PROTEIN"/>
    <property type="match status" value="1"/>
</dbReference>
<evidence type="ECO:0000313" key="14">
    <source>
        <dbReference type="RefSeq" id="XP_022157345.1"/>
    </source>
</evidence>
<keyword evidence="5 8" id="KW-0175">Coiled coil</keyword>
<keyword evidence="2" id="KW-0493">Microtubule</keyword>
<evidence type="ECO:0000256" key="8">
    <source>
        <dbReference type="SAM" id="Coils"/>
    </source>
</evidence>
<dbReference type="PROSITE" id="PS50021">
    <property type="entry name" value="CH"/>
    <property type="match status" value="1"/>
</dbReference>
<evidence type="ECO:0000313" key="15">
    <source>
        <dbReference type="RefSeq" id="XP_022157353.1"/>
    </source>
</evidence>
<comment type="similarity">
    <text evidence="1">Belongs to the TRAFAC class myosin-kinesin ATPase superfamily. Kinesin family. KIN-14 subfamily.</text>
</comment>
<organism evidence="12 14">
    <name type="scientific">Momordica charantia</name>
    <name type="common">Bitter gourd</name>
    <name type="synonym">Balsam pear</name>
    <dbReference type="NCBI Taxonomy" id="3673"/>
    <lineage>
        <taxon>Eukaryota</taxon>
        <taxon>Viridiplantae</taxon>
        <taxon>Streptophyta</taxon>
        <taxon>Embryophyta</taxon>
        <taxon>Tracheophyta</taxon>
        <taxon>Spermatophyta</taxon>
        <taxon>Magnoliopsida</taxon>
        <taxon>eudicotyledons</taxon>
        <taxon>Gunneridae</taxon>
        <taxon>Pentapetalae</taxon>
        <taxon>rosids</taxon>
        <taxon>fabids</taxon>
        <taxon>Cucurbitales</taxon>
        <taxon>Cucurbitaceae</taxon>
        <taxon>Momordiceae</taxon>
        <taxon>Momordica</taxon>
    </lineage>
</organism>
<keyword evidence="6 7" id="KW-0505">Motor protein</keyword>
<evidence type="ECO:0000259" key="11">
    <source>
        <dbReference type="PROSITE" id="PS50067"/>
    </source>
</evidence>
<feature type="compositionally biased region" description="Basic and acidic residues" evidence="9">
    <location>
        <begin position="935"/>
        <end position="944"/>
    </location>
</feature>
<dbReference type="GO" id="GO:0005874">
    <property type="term" value="C:microtubule"/>
    <property type="evidence" value="ECO:0007669"/>
    <property type="project" value="UniProtKB-KW"/>
</dbReference>
<feature type="binding site" evidence="7">
    <location>
        <begin position="548"/>
        <end position="555"/>
    </location>
    <ligand>
        <name>ATP</name>
        <dbReference type="ChEBI" id="CHEBI:30616"/>
    </ligand>
</feature>
<dbReference type="Pfam" id="PF00225">
    <property type="entry name" value="Kinesin"/>
    <property type="match status" value="1"/>
</dbReference>
<proteinExistence type="inferred from homology"/>
<feature type="coiled-coil region" evidence="8">
    <location>
        <begin position="806"/>
        <end position="836"/>
    </location>
</feature>
<feature type="region of interest" description="Disordered" evidence="9">
    <location>
        <begin position="928"/>
        <end position="951"/>
    </location>
</feature>
<dbReference type="InterPro" id="IPR027417">
    <property type="entry name" value="P-loop_NTPase"/>
</dbReference>
<dbReference type="GO" id="GO:0005524">
    <property type="term" value="F:ATP binding"/>
    <property type="evidence" value="ECO:0007669"/>
    <property type="project" value="UniProtKB-UniRule"/>
</dbReference>
<reference evidence="13 14" key="1">
    <citation type="submission" date="2025-04" db="UniProtKB">
        <authorList>
            <consortium name="RefSeq"/>
        </authorList>
    </citation>
    <scope>IDENTIFICATION</scope>
    <source>
        <strain evidence="13 14">OHB3-1</strain>
    </source>
</reference>
<dbReference type="PROSITE" id="PS00411">
    <property type="entry name" value="KINESIN_MOTOR_1"/>
    <property type="match status" value="1"/>
</dbReference>
<evidence type="ECO:0000313" key="12">
    <source>
        <dbReference type="Proteomes" id="UP000504603"/>
    </source>
</evidence>
<dbReference type="PANTHER" id="PTHR47972">
    <property type="entry name" value="KINESIN-LIKE PROTEIN KLP-3"/>
    <property type="match status" value="1"/>
</dbReference>
<dbReference type="InterPro" id="IPR027640">
    <property type="entry name" value="Kinesin-like_fam"/>
</dbReference>
<dbReference type="RefSeq" id="XP_022157345.1">
    <property type="nucleotide sequence ID" value="XM_022301653.1"/>
</dbReference>
<feature type="compositionally biased region" description="Low complexity" evidence="9">
    <location>
        <begin position="847"/>
        <end position="868"/>
    </location>
</feature>
<dbReference type="Gene3D" id="3.40.850.10">
    <property type="entry name" value="Kinesin motor domain"/>
    <property type="match status" value="1"/>
</dbReference>
<dbReference type="RefSeq" id="XP_022157337.1">
    <property type="nucleotide sequence ID" value="XM_022301645.1"/>
</dbReference>
<dbReference type="PROSITE" id="PS50067">
    <property type="entry name" value="KINESIN_MOTOR_2"/>
    <property type="match status" value="1"/>
</dbReference>
<dbReference type="OrthoDB" id="3176171at2759"/>
<feature type="compositionally biased region" description="Basic and acidic residues" evidence="9">
    <location>
        <begin position="889"/>
        <end position="906"/>
    </location>
</feature>
<dbReference type="GO" id="GO:0008017">
    <property type="term" value="F:microtubule binding"/>
    <property type="evidence" value="ECO:0007669"/>
    <property type="project" value="InterPro"/>
</dbReference>
<dbReference type="SUPFAM" id="SSF47576">
    <property type="entry name" value="Calponin-homology domain, CH-domain"/>
    <property type="match status" value="1"/>
</dbReference>
<dbReference type="InterPro" id="IPR001752">
    <property type="entry name" value="Kinesin_motor_dom"/>
</dbReference>
<protein>
    <submittedName>
        <fullName evidence="13 14">Kinesin-like protein KIN-14J isoform X1</fullName>
    </submittedName>
    <submittedName>
        <fullName evidence="15">Kinesin-like protein KIN-14J isoform X2</fullName>
    </submittedName>
</protein>
<dbReference type="GO" id="GO:0007018">
    <property type="term" value="P:microtubule-based movement"/>
    <property type="evidence" value="ECO:0007669"/>
    <property type="project" value="InterPro"/>
</dbReference>
<evidence type="ECO:0000256" key="2">
    <source>
        <dbReference type="ARBA" id="ARBA00022701"/>
    </source>
</evidence>
<dbReference type="InterPro" id="IPR036872">
    <property type="entry name" value="CH_dom_sf"/>
</dbReference>
<dbReference type="KEGG" id="mcha:111024061"/>
<feature type="compositionally biased region" description="Low complexity" evidence="9">
    <location>
        <begin position="1063"/>
        <end position="1085"/>
    </location>
</feature>
<dbReference type="GeneID" id="111024061"/>
<evidence type="ECO:0000256" key="4">
    <source>
        <dbReference type="ARBA" id="ARBA00022840"/>
    </source>
</evidence>
<feature type="coiled-coil region" evidence="8">
    <location>
        <begin position="320"/>
        <end position="369"/>
    </location>
</feature>
<evidence type="ECO:0000256" key="7">
    <source>
        <dbReference type="PROSITE-ProRule" id="PRU00283"/>
    </source>
</evidence>
<keyword evidence="3 7" id="KW-0547">Nucleotide-binding</keyword>
<dbReference type="InterPro" id="IPR019821">
    <property type="entry name" value="Kinesin_motor_CS"/>
</dbReference>
<dbReference type="Proteomes" id="UP000504603">
    <property type="component" value="Unplaced"/>
</dbReference>
<dbReference type="GO" id="GO:0003777">
    <property type="term" value="F:microtubule motor activity"/>
    <property type="evidence" value="ECO:0007669"/>
    <property type="project" value="InterPro"/>
</dbReference>
<evidence type="ECO:0000259" key="10">
    <source>
        <dbReference type="PROSITE" id="PS50021"/>
    </source>
</evidence>
<dbReference type="SUPFAM" id="SSF52540">
    <property type="entry name" value="P-loop containing nucleoside triphosphate hydrolases"/>
    <property type="match status" value="1"/>
</dbReference>
<evidence type="ECO:0000256" key="6">
    <source>
        <dbReference type="ARBA" id="ARBA00023175"/>
    </source>
</evidence>
<name>A0A6J1DST6_MOMCH</name>
<dbReference type="SMART" id="SM00129">
    <property type="entry name" value="KISc"/>
    <property type="match status" value="1"/>
</dbReference>
<dbReference type="InterPro" id="IPR036961">
    <property type="entry name" value="Kinesin_motor_dom_sf"/>
</dbReference>
<evidence type="ECO:0000256" key="5">
    <source>
        <dbReference type="ARBA" id="ARBA00023054"/>
    </source>
</evidence>
<keyword evidence="4 7" id="KW-0067">ATP-binding</keyword>
<sequence>MAESKLKSEVVEWLNCMLPNINLPLDASDEELKACLIDGTVLCSMLDKLCPGVVQGDNSKPIDPNIERFLITLDELGLPGFEPSVLEQGSIAPVLHCLSTLQSSFDLSAGDEDTQIYSRKKWNLHEVESLDGINNFSGLRFQDFQNGSVISVPSYGLKSDIPFEDHEGFMLKQEQNHDVSGTNVLELINSQNFENISTQSLFNVINGILDGSIETKNGDVSHQVAYILRKVVQVLEQRIFTHAGNLKHQSSLLKAREEKFQSKIKVLETLATGTTEENEVVMNQLQRMKIEKFRIEEMKKCGEQDMMSLKERKELCDVAILNLKDELEMARREHENHCLQLETNAKEEKAKLEAKLNELEYLLADSGKRVKELESFSESKSLKWKKKEFVYQNFVDHLLGALQGLRISVESIKHEVLDTKRNYAEDFNYLGMNFKGLADVAQNYHAVLNENRRLYNEVQDLKGNIRVYCRIRPFLPGQTKKLTTIEYIGENGELVIINPAKQGKDNRRLFKFNKVFGPTCSQEEVFLDTQPLVRSVLDGYNVCIFAYGQTGSGKTYTMSGPDVSLKAEWGVNYRALNDLFEISQSRKSSITYEIGVQMVEIYNEQVRDLLSSGGLPKRLGIWNTTQPNGLAVPDAGMHPVRSTADVLDLMKIGLTNRAVGATALNERSSRSHSVLTIHVRGVDLETDAILRGSLHLIDLAGSERVDRSEATGDRLKEAQHINKSLSALGDVIFALAQKSSHIPYRNSKLTQVLQSSLGGQAKTLMFVQINPDAESYSETVSTLKFAERVSGVELGAARSNKEGRYVRELMEQVAALKDTIANKDEEIERLQSLKANGNVLKHVVSSVRYGSSSPRRSSSGTPRQSQRPSGRKGLGLVNKAASDMDNYSDSDRRSESGSHLSVEDFRHHKCSGSGSHLSIEDFRRHKRTGSGSHLSVEDFRHQKESSSLSRAVEGGCVGQNVTDDVDLLGFGNGDSDERLSDISDGGLSMGTETDGSICSFVEYTLFPEYLKSAEGLIADTKYPESTLDVKRLAENATSGKSLVPIPEKTNASLKAAPKPPQKPVQARPSRVSLTKSSSKVSSASTNAKLFIDKMKSSTKGDQRRLQKSSPMSATTKRIITTKESGKGAPS</sequence>
<dbReference type="RefSeq" id="XP_022157353.1">
    <property type="nucleotide sequence ID" value="XM_022301661.1"/>
</dbReference>
<dbReference type="FunFam" id="3.40.850.10:FF:000044">
    <property type="entry name" value="p-loop containing nucleoside triphosphate hydrolases superfamily protein"/>
    <property type="match status" value="1"/>
</dbReference>
<feature type="compositionally biased region" description="Basic and acidic residues" evidence="9">
    <location>
        <begin position="1090"/>
        <end position="1104"/>
    </location>
</feature>
<accession>A0A6J1DST6</accession>
<keyword evidence="12" id="KW-1185">Reference proteome</keyword>